<comment type="caution">
    <text evidence="11">The sequence shown here is derived from an EMBL/GenBank/DDBJ whole genome shotgun (WGS) entry which is preliminary data.</text>
</comment>
<evidence type="ECO:0000313" key="11">
    <source>
        <dbReference type="EMBL" id="RXE60394.1"/>
    </source>
</evidence>
<evidence type="ECO:0000256" key="2">
    <source>
        <dbReference type="ARBA" id="ARBA00007533"/>
    </source>
</evidence>
<keyword evidence="12" id="KW-1185">Reference proteome</keyword>
<dbReference type="NCBIfam" id="NF004836">
    <property type="entry name" value="PRK06186.1"/>
    <property type="match status" value="1"/>
</dbReference>
<comment type="pathway">
    <text evidence="1">Pyrimidine metabolism; CTP biosynthesis via de novo pathway; CTP from UDP: step 2/2.</text>
</comment>
<keyword evidence="7 11" id="KW-0315">Glutamine amidotransferase</keyword>
<dbReference type="InterPro" id="IPR017926">
    <property type="entry name" value="GATASE"/>
</dbReference>
<sequence>MNSMVRIAVIGDYDGRPSHVATDKAISHCASYLGLKQETQWLPTDSLITGNEQNLNNFDAFWCAPGSPYKSAQGAMNAIQFARENDYPFIGTCGGFQHVVLEFARDVLGLPEVKQTDFNPYTTNLFISALSCSLIGETRNILLIKGTKAAQIYGVDNSEERYNCSFGVNDQFKNQMVAHGFVVAGTDEVGDTRILELPYNKFFIATLFQPQLSSTPEKPHRLILAFLKSAEEFRQRYM</sequence>
<organism evidence="11 12">
    <name type="scientific">Acetivibrio mesophilus</name>
    <dbReference type="NCBI Taxonomy" id="2487273"/>
    <lineage>
        <taxon>Bacteria</taxon>
        <taxon>Bacillati</taxon>
        <taxon>Bacillota</taxon>
        <taxon>Clostridia</taxon>
        <taxon>Eubacteriales</taxon>
        <taxon>Oscillospiraceae</taxon>
        <taxon>Acetivibrio</taxon>
    </lineage>
</organism>
<evidence type="ECO:0000256" key="4">
    <source>
        <dbReference type="ARBA" id="ARBA00022598"/>
    </source>
</evidence>
<dbReference type="EC" id="6.3.4.2" evidence="3"/>
<proteinExistence type="inferred from homology"/>
<evidence type="ECO:0000256" key="1">
    <source>
        <dbReference type="ARBA" id="ARBA00005171"/>
    </source>
</evidence>
<keyword evidence="8" id="KW-0665">Pyrimidine biosynthesis</keyword>
<dbReference type="Gene3D" id="3.40.50.880">
    <property type="match status" value="1"/>
</dbReference>
<dbReference type="OrthoDB" id="3286005at2"/>
<dbReference type="PANTHER" id="PTHR11550:SF0">
    <property type="entry name" value="CTP SYNTHASE-RELATED"/>
    <property type="match status" value="1"/>
</dbReference>
<dbReference type="InterPro" id="IPR029062">
    <property type="entry name" value="Class_I_gatase-like"/>
</dbReference>
<reference evidence="12" key="1">
    <citation type="submission" date="2018-11" db="EMBL/GenBank/DDBJ databases">
        <title>Genome sequencing of a novel mesophilic and cellulolytic organism within the genus Hungateiclostridium.</title>
        <authorList>
            <person name="Rettenmaier R."/>
            <person name="Liebl W."/>
            <person name="Zverlov V."/>
        </authorList>
    </citation>
    <scope>NUCLEOTIDE SEQUENCE [LARGE SCALE GENOMIC DNA]</scope>
    <source>
        <strain evidence="12">N2K1</strain>
    </source>
</reference>
<gene>
    <name evidence="11" type="ORF">EFD62_00175</name>
</gene>
<dbReference type="GO" id="GO:0003883">
    <property type="term" value="F:CTP synthase activity"/>
    <property type="evidence" value="ECO:0007669"/>
    <property type="project" value="UniProtKB-EC"/>
</dbReference>
<dbReference type="Pfam" id="PF00117">
    <property type="entry name" value="GATase"/>
    <property type="match status" value="1"/>
</dbReference>
<dbReference type="GO" id="GO:0016740">
    <property type="term" value="F:transferase activity"/>
    <property type="evidence" value="ECO:0007669"/>
    <property type="project" value="UniProtKB-KW"/>
</dbReference>
<comment type="catalytic activity">
    <reaction evidence="9">
        <text>UTP + L-glutamine + ATP + H2O = CTP + L-glutamate + ADP + phosphate + 2 H(+)</text>
        <dbReference type="Rhea" id="RHEA:26426"/>
        <dbReference type="ChEBI" id="CHEBI:15377"/>
        <dbReference type="ChEBI" id="CHEBI:15378"/>
        <dbReference type="ChEBI" id="CHEBI:29985"/>
        <dbReference type="ChEBI" id="CHEBI:30616"/>
        <dbReference type="ChEBI" id="CHEBI:37563"/>
        <dbReference type="ChEBI" id="CHEBI:43474"/>
        <dbReference type="ChEBI" id="CHEBI:46398"/>
        <dbReference type="ChEBI" id="CHEBI:58359"/>
        <dbReference type="ChEBI" id="CHEBI:456216"/>
        <dbReference type="EC" id="6.3.4.2"/>
    </reaction>
</comment>
<evidence type="ECO:0000256" key="6">
    <source>
        <dbReference type="ARBA" id="ARBA00022840"/>
    </source>
</evidence>
<keyword evidence="4" id="KW-0436">Ligase</keyword>
<name>A0A4Q0I7K5_9FIRM</name>
<evidence type="ECO:0000313" key="12">
    <source>
        <dbReference type="Proteomes" id="UP000289166"/>
    </source>
</evidence>
<dbReference type="PROSITE" id="PS51273">
    <property type="entry name" value="GATASE_TYPE_1"/>
    <property type="match status" value="1"/>
</dbReference>
<dbReference type="GO" id="GO:0005829">
    <property type="term" value="C:cytosol"/>
    <property type="evidence" value="ECO:0007669"/>
    <property type="project" value="TreeGrafter"/>
</dbReference>
<dbReference type="GO" id="GO:0042802">
    <property type="term" value="F:identical protein binding"/>
    <property type="evidence" value="ECO:0007669"/>
    <property type="project" value="TreeGrafter"/>
</dbReference>
<keyword evidence="5" id="KW-0547">Nucleotide-binding</keyword>
<dbReference type="SUPFAM" id="SSF52317">
    <property type="entry name" value="Class I glutamine amidotransferase-like"/>
    <property type="match status" value="1"/>
</dbReference>
<dbReference type="EMBL" id="RLII01000001">
    <property type="protein sequence ID" value="RXE60394.1"/>
    <property type="molecule type" value="Genomic_DNA"/>
</dbReference>
<evidence type="ECO:0000259" key="10">
    <source>
        <dbReference type="Pfam" id="PF00117"/>
    </source>
</evidence>
<dbReference type="RefSeq" id="WP_128705505.1">
    <property type="nucleotide sequence ID" value="NZ_RLII01000001.1"/>
</dbReference>
<dbReference type="GO" id="GO:0044210">
    <property type="term" value="P:'de novo' CTP biosynthetic process"/>
    <property type="evidence" value="ECO:0007669"/>
    <property type="project" value="UniProtKB-UniPathway"/>
</dbReference>
<evidence type="ECO:0000256" key="5">
    <source>
        <dbReference type="ARBA" id="ARBA00022741"/>
    </source>
</evidence>
<evidence type="ECO:0000256" key="9">
    <source>
        <dbReference type="ARBA" id="ARBA00047781"/>
    </source>
</evidence>
<comment type="similarity">
    <text evidence="2">Belongs to the CTP synthase family.</text>
</comment>
<dbReference type="InterPro" id="IPR004468">
    <property type="entry name" value="CTP_synthase"/>
</dbReference>
<dbReference type="UniPathway" id="UPA00159">
    <property type="reaction ID" value="UER00277"/>
</dbReference>
<keyword evidence="6" id="KW-0067">ATP-binding</keyword>
<dbReference type="GO" id="GO:0019856">
    <property type="term" value="P:pyrimidine nucleobase biosynthetic process"/>
    <property type="evidence" value="ECO:0007669"/>
    <property type="project" value="TreeGrafter"/>
</dbReference>
<protein>
    <recommendedName>
        <fullName evidence="3">CTP synthase (glutamine hydrolyzing)</fullName>
        <ecNumber evidence="3">6.3.4.2</ecNumber>
    </recommendedName>
</protein>
<evidence type="ECO:0000256" key="8">
    <source>
        <dbReference type="ARBA" id="ARBA00022975"/>
    </source>
</evidence>
<evidence type="ECO:0000256" key="3">
    <source>
        <dbReference type="ARBA" id="ARBA00012291"/>
    </source>
</evidence>
<dbReference type="GO" id="GO:0005524">
    <property type="term" value="F:ATP binding"/>
    <property type="evidence" value="ECO:0007669"/>
    <property type="project" value="UniProtKB-KW"/>
</dbReference>
<evidence type="ECO:0000256" key="7">
    <source>
        <dbReference type="ARBA" id="ARBA00022962"/>
    </source>
</evidence>
<feature type="domain" description="Glutamine amidotransferase" evidence="10">
    <location>
        <begin position="24"/>
        <end position="227"/>
    </location>
</feature>
<dbReference type="AlphaFoldDB" id="A0A4Q0I7K5"/>
<accession>A0A4Q0I7K5</accession>
<dbReference type="PANTHER" id="PTHR11550">
    <property type="entry name" value="CTP SYNTHASE"/>
    <property type="match status" value="1"/>
</dbReference>
<dbReference type="Proteomes" id="UP000289166">
    <property type="component" value="Unassembled WGS sequence"/>
</dbReference>
<keyword evidence="11" id="KW-0808">Transferase</keyword>